<organism evidence="2 3">
    <name type="scientific">Cupriavidus necator (strain ATCC 43291 / DSM 13513 / CCUG 52238 / LMG 8453 / N-1)</name>
    <name type="common">Ralstonia eutropha</name>
    <dbReference type="NCBI Taxonomy" id="1042878"/>
    <lineage>
        <taxon>Bacteria</taxon>
        <taxon>Pseudomonadati</taxon>
        <taxon>Pseudomonadota</taxon>
        <taxon>Betaproteobacteria</taxon>
        <taxon>Burkholderiales</taxon>
        <taxon>Burkholderiaceae</taxon>
        <taxon>Cupriavidus</taxon>
    </lineage>
</organism>
<feature type="compositionally biased region" description="Polar residues" evidence="1">
    <location>
        <begin position="1"/>
        <end position="13"/>
    </location>
</feature>
<dbReference type="KEGG" id="cnc:CNE_BB1p03690"/>
<reference evidence="2 3" key="1">
    <citation type="journal article" date="2011" name="J. Bacteriol.">
        <title>Complete genome sequence of the type strain Cupriavidus necator N-1.</title>
        <authorList>
            <person name="Poehlein A."/>
            <person name="Kusian B."/>
            <person name="Friedrich B."/>
            <person name="Daniel R."/>
            <person name="Bowien B."/>
        </authorList>
    </citation>
    <scope>NUCLEOTIDE SEQUENCE [LARGE SCALE GENOMIC DNA]</scope>
    <source>
        <strain evidence="3">ATCC 43291 / DSM 13513 / CCUG 52238 / LMG 8453 / N-1</strain>
        <plasmid evidence="2 3">pBB1</plasmid>
    </source>
</reference>
<proteinExistence type="predicted"/>
<dbReference type="EMBL" id="CP002879">
    <property type="protein sequence ID" value="AEI81793.1"/>
    <property type="molecule type" value="Genomic_DNA"/>
</dbReference>
<dbReference type="Proteomes" id="UP000006798">
    <property type="component" value="Plasmid pBB1"/>
</dbReference>
<dbReference type="AlphaFoldDB" id="F8GWS3"/>
<feature type="compositionally biased region" description="Basic and acidic residues" evidence="1">
    <location>
        <begin position="39"/>
        <end position="57"/>
    </location>
</feature>
<geneLocation type="plasmid" evidence="2 3">
    <name>pBB1</name>
</geneLocation>
<gene>
    <name evidence="2" type="ordered locus">CNE_BB1p03690</name>
</gene>
<evidence type="ECO:0000256" key="1">
    <source>
        <dbReference type="SAM" id="MobiDB-lite"/>
    </source>
</evidence>
<evidence type="ECO:0000313" key="3">
    <source>
        <dbReference type="Proteomes" id="UP000006798"/>
    </source>
</evidence>
<sequence>MMASTPSTCTGNFTRMDGSNIPTDTKKSTEKGLATNRLIRHDYTAQLMQRRENDDQP</sequence>
<keyword evidence="2" id="KW-0614">Plasmid</keyword>
<accession>F8GWS3</accession>
<name>F8GWS3_CUPNN</name>
<feature type="region of interest" description="Disordered" evidence="1">
    <location>
        <begin position="1"/>
        <end position="57"/>
    </location>
</feature>
<dbReference type="HOGENOM" id="CLU_2989058_0_0_4"/>
<protein>
    <submittedName>
        <fullName evidence="2">Uncharacterized protein</fullName>
    </submittedName>
</protein>
<evidence type="ECO:0000313" key="2">
    <source>
        <dbReference type="EMBL" id="AEI81793.1"/>
    </source>
</evidence>